<dbReference type="GO" id="GO:0003824">
    <property type="term" value="F:catalytic activity"/>
    <property type="evidence" value="ECO:0007669"/>
    <property type="project" value="InterPro"/>
</dbReference>
<dbReference type="SUPFAM" id="SSF56672">
    <property type="entry name" value="DNA/RNA polymerases"/>
    <property type="match status" value="1"/>
</dbReference>
<proteinExistence type="predicted"/>
<dbReference type="InParanoid" id="A0A803J4Y6"/>
<dbReference type="InterPro" id="IPR000477">
    <property type="entry name" value="RT_dom"/>
</dbReference>
<reference evidence="2" key="1">
    <citation type="journal article" date="2010" name="Science">
        <title>The genome of the Western clawed frog Xenopus tropicalis.</title>
        <authorList>
            <person name="Hellsten U."/>
            <person name="Harland R.M."/>
            <person name="Gilchrist M.J."/>
            <person name="Hendrix D."/>
            <person name="Jurka J."/>
            <person name="Kapitonov V."/>
            <person name="Ovcharenko I."/>
            <person name="Putnam N.H."/>
            <person name="Shu S."/>
            <person name="Taher L."/>
            <person name="Blitz I.L."/>
            <person name="Blumberg B."/>
            <person name="Dichmann D.S."/>
            <person name="Dubchak I."/>
            <person name="Amaya E."/>
            <person name="Detter J.C."/>
            <person name="Fletcher R."/>
            <person name="Gerhard D.S."/>
            <person name="Goodstein D."/>
            <person name="Graves T."/>
            <person name="Grigoriev I.V."/>
            <person name="Grimwood J."/>
            <person name="Kawashima T."/>
            <person name="Lindquist E."/>
            <person name="Lucas S.M."/>
            <person name="Mead P.E."/>
            <person name="Mitros T."/>
            <person name="Ogino H."/>
            <person name="Ohta Y."/>
            <person name="Poliakov A.V."/>
            <person name="Pollet N."/>
            <person name="Robert J."/>
            <person name="Salamov A."/>
            <person name="Sater A.K."/>
            <person name="Schmutz J."/>
            <person name="Terry A."/>
            <person name="Vize P.D."/>
            <person name="Warren W.C."/>
            <person name="Wells D."/>
            <person name="Wills A."/>
            <person name="Wilson R.K."/>
            <person name="Zimmerman L.B."/>
            <person name="Zorn A.M."/>
            <person name="Grainger R."/>
            <person name="Grammer T."/>
            <person name="Khokha M.K."/>
            <person name="Richardson P.M."/>
            <person name="Rokhsar D.S."/>
        </authorList>
    </citation>
    <scope>NUCLEOTIDE SEQUENCE [LARGE SCALE GENOMIC DNA]</scope>
    <source>
        <strain evidence="2">Nigerian</strain>
    </source>
</reference>
<protein>
    <recommendedName>
        <fullName evidence="1">Reverse transcriptase domain-containing protein</fullName>
    </recommendedName>
</protein>
<dbReference type="PANTHER" id="PTHR31635:SF196">
    <property type="entry name" value="REVERSE TRANSCRIPTASE DOMAIN-CONTAINING PROTEIN-RELATED"/>
    <property type="match status" value="1"/>
</dbReference>
<dbReference type="SUPFAM" id="SSF56219">
    <property type="entry name" value="DNase I-like"/>
    <property type="match status" value="1"/>
</dbReference>
<dbReference type="PROSITE" id="PS50878">
    <property type="entry name" value="RT_POL"/>
    <property type="match status" value="1"/>
</dbReference>
<feature type="domain" description="Reverse transcriptase" evidence="1">
    <location>
        <begin position="491"/>
        <end position="762"/>
    </location>
</feature>
<evidence type="ECO:0000313" key="2">
    <source>
        <dbReference type="Ensembl" id="ENSXETP00000102901"/>
    </source>
</evidence>
<dbReference type="Gene3D" id="3.60.10.10">
    <property type="entry name" value="Endonuclease/exonuclease/phosphatase"/>
    <property type="match status" value="1"/>
</dbReference>
<dbReference type="Ensembl" id="ENSXETT00000116287">
    <property type="protein sequence ID" value="ENSXETP00000102901"/>
    <property type="gene ID" value="ENSXETG00000044701"/>
</dbReference>
<dbReference type="CDD" id="cd09076">
    <property type="entry name" value="L1-EN"/>
    <property type="match status" value="1"/>
</dbReference>
<evidence type="ECO:0000259" key="1">
    <source>
        <dbReference type="PROSITE" id="PS50878"/>
    </source>
</evidence>
<dbReference type="GeneTree" id="ENSGT01150000286925"/>
<dbReference type="Pfam" id="PF00078">
    <property type="entry name" value="RVT_1"/>
    <property type="match status" value="1"/>
</dbReference>
<dbReference type="PANTHER" id="PTHR31635">
    <property type="entry name" value="REVERSE TRANSCRIPTASE DOMAIN-CONTAINING PROTEIN-RELATED"/>
    <property type="match status" value="1"/>
</dbReference>
<dbReference type="Pfam" id="PF03372">
    <property type="entry name" value="Exo_endo_phos"/>
    <property type="match status" value="1"/>
</dbReference>
<dbReference type="InterPro" id="IPR043502">
    <property type="entry name" value="DNA/RNA_pol_sf"/>
</dbReference>
<name>A0A803J4Y6_XENTR</name>
<reference evidence="2" key="2">
    <citation type="submission" date="2021-03" db="UniProtKB">
        <authorList>
            <consortium name="Ensembl"/>
        </authorList>
    </citation>
    <scope>IDENTIFICATION</scope>
</reference>
<dbReference type="CDD" id="cd01650">
    <property type="entry name" value="RT_nLTR_like"/>
    <property type="match status" value="1"/>
</dbReference>
<dbReference type="InterPro" id="IPR036691">
    <property type="entry name" value="Endo/exonu/phosph_ase_sf"/>
</dbReference>
<accession>A0A803J4Y6</accession>
<dbReference type="InterPro" id="IPR005135">
    <property type="entry name" value="Endo/exonuclease/phosphatase"/>
</dbReference>
<organism evidence="2">
    <name type="scientific">Xenopus tropicalis</name>
    <name type="common">Western clawed frog</name>
    <name type="synonym">Silurana tropicalis</name>
    <dbReference type="NCBI Taxonomy" id="8364"/>
    <lineage>
        <taxon>Eukaryota</taxon>
        <taxon>Metazoa</taxon>
        <taxon>Chordata</taxon>
        <taxon>Craniata</taxon>
        <taxon>Vertebrata</taxon>
        <taxon>Euteleostomi</taxon>
        <taxon>Amphibia</taxon>
        <taxon>Batrachia</taxon>
        <taxon>Anura</taxon>
        <taxon>Pipoidea</taxon>
        <taxon>Pipidae</taxon>
        <taxon>Xenopodinae</taxon>
        <taxon>Xenopus</taxon>
        <taxon>Silurana</taxon>
    </lineage>
</organism>
<sequence length="1246" mass="142187">MATTKVMSWNVRGLGSAIKRRLVLDFIRRNKPQIIMLQETHLVGSKFLALKRPWIGSMHHSLYSSYSRGVSILICKTCPFVVETVISDRNGKYVVVHGTLQGKKLTLANIYIPPPFAEEPLREVMNKILTLPMAPLLLMGDFNAVMDATLDKLNPPRISTPAFNRWISGFQLTDLWRVRNPGARQYTCYSPGSNNMSRIDLALGCEEMNKRTQKVEILTRGISDHSPITISILTSPTLADRIWRLSPYWATHAQLNETIHNSIETFTETNREEVPPDVTWDAFKAYIRGVFISNIKAIETNLRAEILLKTQRVQETEAKYIAHPNMQNQQEWQDTQRALTLAQIELTKKHMLYQKAGVFEQGDKNGKLLALLSRDSSTTMLIPAVKLSNGTITSSPEEVNTRFAEFYTDLYTSKLQVSSNEIQDYLKDTEIPKLDLQTSHYLDTDITITEIEMAIGASPSGKTPGTDGIPMEWYKQHTKLIAPLLMKLYNGVKEGKPLPNSMKETLIVLILKPGKDPLECSSYRPISLINADAKILAKVLATRIAQHLSKVISPDQTGFMPGRMTDTNIRRLFTNITITHDNPGTRLVATLDNMKAFDSVEWEYLWATMKRVGIHPTYINWVKALYHLPTAKVRTNTKISAPLAISRGTRQGCPLSPLLFALAMEPMACRIKTQKDIEGLKLGPNKEIISMYADDTLIYLPNPDQALTLVLNTINTHTNYSGLKINWDKSVLFPIDPRPQQAPNQTHGLQWVESFKYLGIWVHANLNKFVELNIHPILKLIEAKIEIWANLPLTLIGRINLFKMVILPKLMYIFRQAPTLISGSTFAKLKSLVTTLYWNRSPPRIALTTLQLPTSQGGLAAPNLHLYYLAAQLTVARNWTVPTLTNAATILEAQVMGSLEELKNLLYRGTKYTKKASPLMKATIRAWQATNRLHPKPQKHYSEHTPLWCNPHLKHFKSIPDPQLWAQHNIKYLSDIMENGILLPYPELKQKHTLPNRMLFRYLQLRHAAETQFGHLPIETTPTHIETMIYSETLKKPLSSFYAQLIQVGSVSLNRLYTKWQADIPHLTQEHWVDILDSAFEGTISSKDKMTQLNYLHRTYLTPHRLHGMNANISQNCPRCQYTPANFIHMVWECPIIKTYWREVIQQIKEKTDIALPMDPITILLNQLGEITPRRAQNTLLSILCMYAKKAIAIHWKSRGGPSPHSWEQLIEKAIPLYKLTYMRRSCPDKFYKVWEPWIEVDPITD</sequence>
<dbReference type="AlphaFoldDB" id="A0A803J4Y6"/>